<evidence type="ECO:0000313" key="2">
    <source>
        <dbReference type="EMBL" id="QJD81572.1"/>
    </source>
</evidence>
<feature type="transmembrane region" description="Helical" evidence="1">
    <location>
        <begin position="302"/>
        <end position="320"/>
    </location>
</feature>
<organism evidence="2 3">
    <name type="scientific">Spirosoma rhododendri</name>
    <dbReference type="NCBI Taxonomy" id="2728024"/>
    <lineage>
        <taxon>Bacteria</taxon>
        <taxon>Pseudomonadati</taxon>
        <taxon>Bacteroidota</taxon>
        <taxon>Cytophagia</taxon>
        <taxon>Cytophagales</taxon>
        <taxon>Cytophagaceae</taxon>
        <taxon>Spirosoma</taxon>
    </lineage>
</organism>
<geneLocation type="plasmid" evidence="2 3">
    <name>unnamed1</name>
</geneLocation>
<keyword evidence="1" id="KW-1133">Transmembrane helix</keyword>
<keyword evidence="3" id="KW-1185">Reference proteome</keyword>
<dbReference type="AlphaFoldDB" id="A0A7L5DVE5"/>
<evidence type="ECO:0000256" key="1">
    <source>
        <dbReference type="SAM" id="Phobius"/>
    </source>
</evidence>
<accession>A0A7L5DVE5</accession>
<name>A0A7L5DVE5_9BACT</name>
<feature type="transmembrane region" description="Helical" evidence="1">
    <location>
        <begin position="21"/>
        <end position="39"/>
    </location>
</feature>
<feature type="transmembrane region" description="Helical" evidence="1">
    <location>
        <begin position="327"/>
        <end position="345"/>
    </location>
</feature>
<proteinExistence type="predicted"/>
<dbReference type="KEGG" id="srho:HH216_24720"/>
<keyword evidence="2" id="KW-0614">Plasmid</keyword>
<keyword evidence="1" id="KW-0472">Membrane</keyword>
<protein>
    <submittedName>
        <fullName evidence="2">Uncharacterized protein</fullName>
    </submittedName>
</protein>
<feature type="transmembrane region" description="Helical" evidence="1">
    <location>
        <begin position="59"/>
        <end position="81"/>
    </location>
</feature>
<feature type="transmembrane region" description="Helical" evidence="1">
    <location>
        <begin position="144"/>
        <end position="163"/>
    </location>
</feature>
<keyword evidence="1" id="KW-0812">Transmembrane</keyword>
<evidence type="ECO:0000313" key="3">
    <source>
        <dbReference type="Proteomes" id="UP000501128"/>
    </source>
</evidence>
<dbReference type="RefSeq" id="WP_169553590.1">
    <property type="nucleotide sequence ID" value="NZ_CP051678.1"/>
</dbReference>
<feature type="transmembrane region" description="Helical" evidence="1">
    <location>
        <begin position="231"/>
        <end position="251"/>
    </location>
</feature>
<dbReference type="Proteomes" id="UP000501128">
    <property type="component" value="Plasmid unnamed1"/>
</dbReference>
<sequence length="372" mass="42136">MSRPLTRVLINVIAADFYRQHTGLLLSLFILLVSNFFYTSVLNQTHLTQPQIIQHALKLVLTSVSEPLGVVILVGICWLYCHKCWQYVTGRLHRPDVYFLRYTATALPRRRQHQSWAWVQLIMMLPLWSIGLFASVIGFRFGHWLVPTLLPLYLSGLVGYSGWRYSRLLDAPTQQPSPGKLDWFRGWPKPFFSLFLYELVLNRRLSYGLAKLASFASIGLAYSILANDLTGLRLVGLLSVCSAVSHAMLLYQSREFERFYLRFGRNLPYSRWQVFGQQGAQLGVLLLPELLGLVGVGGLADGLWAGSLLLGLSLLFRSLLYRLGSQSVVYLRWVFGLFIGCLVGLLFDLTVWLALGSVVIAGALSYYYDEQV</sequence>
<reference evidence="2 3" key="1">
    <citation type="submission" date="2020-04" db="EMBL/GenBank/DDBJ databases">
        <title>Genome sequencing of novel species.</title>
        <authorList>
            <person name="Heo J."/>
            <person name="Kim S.-J."/>
            <person name="Kim J.-S."/>
            <person name="Hong S.-B."/>
            <person name="Kwon S.-W."/>
        </authorList>
    </citation>
    <scope>NUCLEOTIDE SEQUENCE [LARGE SCALE GENOMIC DNA]</scope>
    <source>
        <strain evidence="2 3">CJU-R4</strain>
        <plasmid evidence="2 3">unnamed1</plasmid>
    </source>
</reference>
<dbReference type="EMBL" id="CP051678">
    <property type="protein sequence ID" value="QJD81572.1"/>
    <property type="molecule type" value="Genomic_DNA"/>
</dbReference>
<gene>
    <name evidence="2" type="ORF">HH216_24720</name>
</gene>
<feature type="transmembrane region" description="Helical" evidence="1">
    <location>
        <begin position="116"/>
        <end position="138"/>
    </location>
</feature>
<feature type="transmembrane region" description="Helical" evidence="1">
    <location>
        <begin position="351"/>
        <end position="368"/>
    </location>
</feature>